<dbReference type="OrthoDB" id="2129491at2759"/>
<evidence type="ECO:0000256" key="2">
    <source>
        <dbReference type="SAM" id="MobiDB-lite"/>
    </source>
</evidence>
<dbReference type="SMART" id="SM00330">
    <property type="entry name" value="PIPKc"/>
    <property type="match status" value="1"/>
</dbReference>
<dbReference type="STRING" id="905079.L1JVS3"/>
<dbReference type="InterPro" id="IPR027483">
    <property type="entry name" value="PInositol-4-P-4/5-kinase_C_sf"/>
</dbReference>
<dbReference type="PaxDb" id="55529-EKX52203"/>
<name>L1JVS3_GUITC</name>
<dbReference type="Gene3D" id="3.30.800.10">
    <property type="entry name" value="Phosphatidylinositol Phosphate Kinase II Beta"/>
    <property type="match status" value="1"/>
</dbReference>
<keyword evidence="1" id="KW-0547">Nucleotide-binding</keyword>
<proteinExistence type="predicted"/>
<protein>
    <recommendedName>
        <fullName evidence="3">PIPK domain-containing protein</fullName>
    </recommendedName>
</protein>
<dbReference type="EMBL" id="JH992973">
    <property type="protein sequence ID" value="EKX52203.1"/>
    <property type="molecule type" value="Genomic_DNA"/>
</dbReference>
<reference evidence="6" key="2">
    <citation type="submission" date="2012-11" db="EMBL/GenBank/DDBJ databases">
        <authorList>
            <person name="Kuo A."/>
            <person name="Curtis B.A."/>
            <person name="Tanifuji G."/>
            <person name="Burki F."/>
            <person name="Gruber A."/>
            <person name="Irimia M."/>
            <person name="Maruyama S."/>
            <person name="Arias M.C."/>
            <person name="Ball S.G."/>
            <person name="Gile G.H."/>
            <person name="Hirakawa Y."/>
            <person name="Hopkins J.F."/>
            <person name="Rensing S.A."/>
            <person name="Schmutz J."/>
            <person name="Symeonidi A."/>
            <person name="Elias M."/>
            <person name="Eveleigh R.J."/>
            <person name="Herman E.K."/>
            <person name="Klute M.J."/>
            <person name="Nakayama T."/>
            <person name="Obornik M."/>
            <person name="Reyes-Prieto A."/>
            <person name="Armbrust E.V."/>
            <person name="Aves S.J."/>
            <person name="Beiko R.G."/>
            <person name="Coutinho P."/>
            <person name="Dacks J.B."/>
            <person name="Durnford D.G."/>
            <person name="Fast N.M."/>
            <person name="Green B.R."/>
            <person name="Grisdale C."/>
            <person name="Hempe F."/>
            <person name="Henrissat B."/>
            <person name="Hoppner M.P."/>
            <person name="Ishida K.-I."/>
            <person name="Kim E."/>
            <person name="Koreny L."/>
            <person name="Kroth P.G."/>
            <person name="Liu Y."/>
            <person name="Malik S.-B."/>
            <person name="Maier U.G."/>
            <person name="McRose D."/>
            <person name="Mock T."/>
            <person name="Neilson J.A."/>
            <person name="Onodera N.T."/>
            <person name="Poole A.M."/>
            <person name="Pritham E.J."/>
            <person name="Richards T.A."/>
            <person name="Rocap G."/>
            <person name="Roy S.W."/>
            <person name="Sarai C."/>
            <person name="Schaack S."/>
            <person name="Shirato S."/>
            <person name="Slamovits C.H."/>
            <person name="Spencer D.F."/>
            <person name="Suzuki S."/>
            <person name="Worden A.Z."/>
            <person name="Zauner S."/>
            <person name="Barry K."/>
            <person name="Bell C."/>
            <person name="Bharti A.K."/>
            <person name="Crow J.A."/>
            <person name="Grimwood J."/>
            <person name="Kramer R."/>
            <person name="Lindquist E."/>
            <person name="Lucas S."/>
            <person name="Salamov A."/>
            <person name="McFadden G.I."/>
            <person name="Lane C.E."/>
            <person name="Keeling P.J."/>
            <person name="Gray M.W."/>
            <person name="Grigoriev I.V."/>
            <person name="Archibald J.M."/>
        </authorList>
    </citation>
    <scope>NUCLEOTIDE SEQUENCE</scope>
    <source>
        <strain evidence="6">CCMP2712</strain>
    </source>
</reference>
<feature type="domain" description="PIPK" evidence="3">
    <location>
        <begin position="248"/>
        <end position="595"/>
    </location>
</feature>
<dbReference type="HOGENOM" id="CLU_458184_0_0_1"/>
<dbReference type="GO" id="GO:0016308">
    <property type="term" value="F:1-phosphatidylinositol-4-phosphate 5-kinase activity"/>
    <property type="evidence" value="ECO:0007669"/>
    <property type="project" value="TreeGrafter"/>
</dbReference>
<dbReference type="PROSITE" id="PS51455">
    <property type="entry name" value="PIPK"/>
    <property type="match status" value="1"/>
</dbReference>
<keyword evidence="1" id="KW-0067">ATP-binding</keyword>
<feature type="compositionally biased region" description="Polar residues" evidence="2">
    <location>
        <begin position="104"/>
        <end position="130"/>
    </location>
</feature>
<dbReference type="KEGG" id="gtt:GUITHDRAFT_133919"/>
<dbReference type="eggNOG" id="KOG0229">
    <property type="taxonomic scope" value="Eukaryota"/>
</dbReference>
<dbReference type="RefSeq" id="XP_005839183.1">
    <property type="nucleotide sequence ID" value="XM_005839126.1"/>
</dbReference>
<dbReference type="PANTHER" id="PTHR23086:SF8">
    <property type="entry name" value="PHOSPHATIDYLINOSITOL 5-PHOSPHATE 4-KINASE, ISOFORM A"/>
    <property type="match status" value="1"/>
</dbReference>
<dbReference type="GO" id="GO:0005886">
    <property type="term" value="C:plasma membrane"/>
    <property type="evidence" value="ECO:0007669"/>
    <property type="project" value="TreeGrafter"/>
</dbReference>
<reference evidence="5" key="3">
    <citation type="submission" date="2016-03" db="UniProtKB">
        <authorList>
            <consortium name="EnsemblProtists"/>
        </authorList>
    </citation>
    <scope>IDENTIFICATION</scope>
</reference>
<feature type="compositionally biased region" description="Polar residues" evidence="2">
    <location>
        <begin position="32"/>
        <end position="45"/>
    </location>
</feature>
<keyword evidence="1" id="KW-0808">Transferase</keyword>
<dbReference type="PANTHER" id="PTHR23086">
    <property type="entry name" value="PHOSPHATIDYLINOSITOL-4-PHOSPHATE 5-KINASE"/>
    <property type="match status" value="1"/>
</dbReference>
<dbReference type="CDD" id="cd00139">
    <property type="entry name" value="PIPKc"/>
    <property type="match status" value="1"/>
</dbReference>
<dbReference type="GeneID" id="17309062"/>
<evidence type="ECO:0000256" key="1">
    <source>
        <dbReference type="PROSITE-ProRule" id="PRU00781"/>
    </source>
</evidence>
<dbReference type="Pfam" id="PF01504">
    <property type="entry name" value="PIP5K"/>
    <property type="match status" value="1"/>
</dbReference>
<dbReference type="AlphaFoldDB" id="L1JVS3"/>
<evidence type="ECO:0000259" key="3">
    <source>
        <dbReference type="PROSITE" id="PS51455"/>
    </source>
</evidence>
<dbReference type="Proteomes" id="UP000011087">
    <property type="component" value="Unassembled WGS sequence"/>
</dbReference>
<sequence length="596" mass="66231">MLSPQVERAVADTEDIIRRFDQAILEADESSEASTAIQTSSSKVCTKSPGDVPLDTDDLIKKFDAAIAETLADLETSFDNSETAGVASLKKIPAAPGEEGSLFQHGSNSNNRSTRSQAQGTNMNVPTSRTAPDVSDAEIRNLPEAPSDVEIKMAMSTPPALETVASADLEAAVPTENAKRNSINSQTMKANSLASMAPIHEGEILDDNAEAMSPFDTQKLSEIRTEFSGTTPLKRVGTWIEKHRTGKKGRSTMGNIVTKESQSWNFVSALTSGIKSTIRRETMDGHQCGDDLHPIDFHECFKSSTVTPEKGLYKFKDYAPKVFRNLRYFFGVDDKAYLQSIGQDGLHEISTAETGSKSGQKFLISADGRYFMKTITKSECKFFRKILPQYYNHMKNSRNTLLCRFFGLHRIKPGKLHLLVMCNIFDTERVVHDRYDLKGSTVGRQVSEAEKKNPTVILKDLDFIKANGSLEVQADCNFLQSIGVMDYSLLLGIHWREKAVDTKEFGLVAHNRTIPDRSAASYWLAASGEDGLAGVARVMLVQIYFMGIIDYLQYYNSRKRAETFVKSFQYNYKEISAVGPQLYASRFCDFISSIVE</sequence>
<feature type="region of interest" description="Disordered" evidence="2">
    <location>
        <begin position="28"/>
        <end position="50"/>
    </location>
</feature>
<dbReference type="Gene3D" id="3.30.810.10">
    <property type="entry name" value="2-Layer Sandwich"/>
    <property type="match status" value="1"/>
</dbReference>
<keyword evidence="6" id="KW-1185">Reference proteome</keyword>
<gene>
    <name evidence="4" type="ORF">GUITHDRAFT_133919</name>
</gene>
<evidence type="ECO:0000313" key="5">
    <source>
        <dbReference type="EnsemblProtists" id="EKX52203"/>
    </source>
</evidence>
<dbReference type="InterPro" id="IPR027484">
    <property type="entry name" value="PInositol-4-P-5-kinase_N"/>
</dbReference>
<organism evidence="4">
    <name type="scientific">Guillardia theta (strain CCMP2712)</name>
    <name type="common">Cryptophyte</name>
    <dbReference type="NCBI Taxonomy" id="905079"/>
    <lineage>
        <taxon>Eukaryota</taxon>
        <taxon>Cryptophyceae</taxon>
        <taxon>Pyrenomonadales</taxon>
        <taxon>Geminigeraceae</taxon>
        <taxon>Guillardia</taxon>
    </lineage>
</organism>
<dbReference type="GO" id="GO:0005524">
    <property type="term" value="F:ATP binding"/>
    <property type="evidence" value="ECO:0007669"/>
    <property type="project" value="UniProtKB-UniRule"/>
</dbReference>
<dbReference type="GO" id="GO:0046854">
    <property type="term" value="P:phosphatidylinositol phosphate biosynthetic process"/>
    <property type="evidence" value="ECO:0007669"/>
    <property type="project" value="TreeGrafter"/>
</dbReference>
<evidence type="ECO:0000313" key="6">
    <source>
        <dbReference type="Proteomes" id="UP000011087"/>
    </source>
</evidence>
<accession>L1JVS3</accession>
<dbReference type="SUPFAM" id="SSF56104">
    <property type="entry name" value="SAICAR synthase-like"/>
    <property type="match status" value="1"/>
</dbReference>
<keyword evidence="1" id="KW-0418">Kinase</keyword>
<feature type="region of interest" description="Disordered" evidence="2">
    <location>
        <begin position="96"/>
        <end position="133"/>
    </location>
</feature>
<dbReference type="InterPro" id="IPR002498">
    <property type="entry name" value="PInositol-4-P-4/5-kinase_core"/>
</dbReference>
<reference evidence="4 6" key="1">
    <citation type="journal article" date="2012" name="Nature">
        <title>Algal genomes reveal evolutionary mosaicism and the fate of nucleomorphs.</title>
        <authorList>
            <consortium name="DOE Joint Genome Institute"/>
            <person name="Curtis B.A."/>
            <person name="Tanifuji G."/>
            <person name="Burki F."/>
            <person name="Gruber A."/>
            <person name="Irimia M."/>
            <person name="Maruyama S."/>
            <person name="Arias M.C."/>
            <person name="Ball S.G."/>
            <person name="Gile G.H."/>
            <person name="Hirakawa Y."/>
            <person name="Hopkins J.F."/>
            <person name="Kuo A."/>
            <person name="Rensing S.A."/>
            <person name="Schmutz J."/>
            <person name="Symeonidi A."/>
            <person name="Elias M."/>
            <person name="Eveleigh R.J."/>
            <person name="Herman E.K."/>
            <person name="Klute M.J."/>
            <person name="Nakayama T."/>
            <person name="Obornik M."/>
            <person name="Reyes-Prieto A."/>
            <person name="Armbrust E.V."/>
            <person name="Aves S.J."/>
            <person name="Beiko R.G."/>
            <person name="Coutinho P."/>
            <person name="Dacks J.B."/>
            <person name="Durnford D.G."/>
            <person name="Fast N.M."/>
            <person name="Green B.R."/>
            <person name="Grisdale C.J."/>
            <person name="Hempel F."/>
            <person name="Henrissat B."/>
            <person name="Hoppner M.P."/>
            <person name="Ishida K."/>
            <person name="Kim E."/>
            <person name="Koreny L."/>
            <person name="Kroth P.G."/>
            <person name="Liu Y."/>
            <person name="Malik S.B."/>
            <person name="Maier U.G."/>
            <person name="McRose D."/>
            <person name="Mock T."/>
            <person name="Neilson J.A."/>
            <person name="Onodera N.T."/>
            <person name="Poole A.M."/>
            <person name="Pritham E.J."/>
            <person name="Richards T.A."/>
            <person name="Rocap G."/>
            <person name="Roy S.W."/>
            <person name="Sarai C."/>
            <person name="Schaack S."/>
            <person name="Shirato S."/>
            <person name="Slamovits C.H."/>
            <person name="Spencer D.F."/>
            <person name="Suzuki S."/>
            <person name="Worden A.Z."/>
            <person name="Zauner S."/>
            <person name="Barry K."/>
            <person name="Bell C."/>
            <person name="Bharti A.K."/>
            <person name="Crow J.A."/>
            <person name="Grimwood J."/>
            <person name="Kramer R."/>
            <person name="Lindquist E."/>
            <person name="Lucas S."/>
            <person name="Salamov A."/>
            <person name="McFadden G.I."/>
            <person name="Lane C.E."/>
            <person name="Keeling P.J."/>
            <person name="Gray M.W."/>
            <person name="Grigoriev I.V."/>
            <person name="Archibald J.M."/>
        </authorList>
    </citation>
    <scope>NUCLEOTIDE SEQUENCE</scope>
    <source>
        <strain evidence="4 6">CCMP2712</strain>
    </source>
</reference>
<evidence type="ECO:0000313" key="4">
    <source>
        <dbReference type="EMBL" id="EKX52203.1"/>
    </source>
</evidence>
<dbReference type="EnsemblProtists" id="EKX52203">
    <property type="protein sequence ID" value="EKX52203"/>
    <property type="gene ID" value="GUITHDRAFT_133919"/>
</dbReference>
<dbReference type="InterPro" id="IPR023610">
    <property type="entry name" value="PInositol-4/5-P-5/4-kinase"/>
</dbReference>